<evidence type="ECO:0000313" key="3">
    <source>
        <dbReference type="Proteomes" id="UP000002630"/>
    </source>
</evidence>
<feature type="region of interest" description="Disordered" evidence="1">
    <location>
        <begin position="1"/>
        <end position="26"/>
    </location>
</feature>
<organism evidence="2 3">
    <name type="scientific">Ectocarpus siliculosus</name>
    <name type="common">Brown alga</name>
    <name type="synonym">Conferva siliculosa</name>
    <dbReference type="NCBI Taxonomy" id="2880"/>
    <lineage>
        <taxon>Eukaryota</taxon>
        <taxon>Sar</taxon>
        <taxon>Stramenopiles</taxon>
        <taxon>Ochrophyta</taxon>
        <taxon>PX clade</taxon>
        <taxon>Phaeophyceae</taxon>
        <taxon>Ectocarpales</taxon>
        <taxon>Ectocarpaceae</taxon>
        <taxon>Ectocarpus</taxon>
    </lineage>
</organism>
<name>D7FQ10_ECTSI</name>
<dbReference type="InParanoid" id="D7FQ10"/>
<evidence type="ECO:0000313" key="2">
    <source>
        <dbReference type="EMBL" id="CBJ48342.1"/>
    </source>
</evidence>
<dbReference type="EMBL" id="FN649727">
    <property type="protein sequence ID" value="CBJ48342.1"/>
    <property type="molecule type" value="Genomic_DNA"/>
</dbReference>
<sequence length="26" mass="3097">MSRPGGRNRSYTFKLQVRSVEREKDV</sequence>
<keyword evidence="3" id="KW-1185">Reference proteome</keyword>
<protein>
    <submittedName>
        <fullName evidence="2">Uncharacterized protein</fullName>
    </submittedName>
</protein>
<accession>D7FQ10</accession>
<gene>
    <name evidence="2" type="ORF">Esi_0002_0094</name>
</gene>
<dbReference type="AlphaFoldDB" id="D7FQ10"/>
<evidence type="ECO:0000256" key="1">
    <source>
        <dbReference type="SAM" id="MobiDB-lite"/>
    </source>
</evidence>
<dbReference type="Proteomes" id="UP000002630">
    <property type="component" value="Linkage Group LG02"/>
</dbReference>
<proteinExistence type="predicted"/>
<dbReference type="EMBL" id="FN648375">
    <property type="protein sequence ID" value="CBJ48342.1"/>
    <property type="molecule type" value="Genomic_DNA"/>
</dbReference>
<reference evidence="2 3" key="1">
    <citation type="journal article" date="2010" name="Nature">
        <title>The Ectocarpus genome and the independent evolution of multicellularity in brown algae.</title>
        <authorList>
            <person name="Cock J.M."/>
            <person name="Sterck L."/>
            <person name="Rouze P."/>
            <person name="Scornet D."/>
            <person name="Allen A.E."/>
            <person name="Amoutzias G."/>
            <person name="Anthouard V."/>
            <person name="Artiguenave F."/>
            <person name="Aury J.M."/>
            <person name="Badger J.H."/>
            <person name="Beszteri B."/>
            <person name="Billiau K."/>
            <person name="Bonnet E."/>
            <person name="Bothwell J.H."/>
            <person name="Bowler C."/>
            <person name="Boyen C."/>
            <person name="Brownlee C."/>
            <person name="Carrano C.J."/>
            <person name="Charrier B."/>
            <person name="Cho G.Y."/>
            <person name="Coelho S.M."/>
            <person name="Collen J."/>
            <person name="Corre E."/>
            <person name="Da Silva C."/>
            <person name="Delage L."/>
            <person name="Delaroque N."/>
            <person name="Dittami S.M."/>
            <person name="Doulbeau S."/>
            <person name="Elias M."/>
            <person name="Farnham G."/>
            <person name="Gachon C.M."/>
            <person name="Gschloessl B."/>
            <person name="Heesch S."/>
            <person name="Jabbari K."/>
            <person name="Jubin C."/>
            <person name="Kawai H."/>
            <person name="Kimura K."/>
            <person name="Kloareg B."/>
            <person name="Kupper F.C."/>
            <person name="Lang D."/>
            <person name="Le Bail A."/>
            <person name="Leblanc C."/>
            <person name="Lerouge P."/>
            <person name="Lohr M."/>
            <person name="Lopez P.J."/>
            <person name="Martens C."/>
            <person name="Maumus F."/>
            <person name="Michel G."/>
            <person name="Miranda-Saavedra D."/>
            <person name="Morales J."/>
            <person name="Moreau H."/>
            <person name="Motomura T."/>
            <person name="Nagasato C."/>
            <person name="Napoli C.A."/>
            <person name="Nelson D.R."/>
            <person name="Nyvall-Collen P."/>
            <person name="Peters A.F."/>
            <person name="Pommier C."/>
            <person name="Potin P."/>
            <person name="Poulain J."/>
            <person name="Quesneville H."/>
            <person name="Read B."/>
            <person name="Rensing S.A."/>
            <person name="Ritter A."/>
            <person name="Rousvoal S."/>
            <person name="Samanta M."/>
            <person name="Samson G."/>
            <person name="Schroeder D.C."/>
            <person name="Segurens B."/>
            <person name="Strittmatter M."/>
            <person name="Tonon T."/>
            <person name="Tregear J.W."/>
            <person name="Valentin K."/>
            <person name="von Dassow P."/>
            <person name="Yamagishi T."/>
            <person name="Van de Peer Y."/>
            <person name="Wincker P."/>
        </authorList>
    </citation>
    <scope>NUCLEOTIDE SEQUENCE [LARGE SCALE GENOMIC DNA]</scope>
    <source>
        <strain evidence="3">Ec32 / CCAP1310/4</strain>
    </source>
</reference>